<dbReference type="AlphaFoldDB" id="A0A240E0D1"/>
<dbReference type="PROSITE" id="PS50005">
    <property type="entry name" value="TPR"/>
    <property type="match status" value="1"/>
</dbReference>
<dbReference type="EMBL" id="OANS01000002">
    <property type="protein sequence ID" value="SNX28662.1"/>
    <property type="molecule type" value="Genomic_DNA"/>
</dbReference>
<organism evidence="3 4">
    <name type="scientific">Polynucleobacter meluiroseus</name>
    <dbReference type="NCBI Taxonomy" id="1938814"/>
    <lineage>
        <taxon>Bacteria</taxon>
        <taxon>Pseudomonadati</taxon>
        <taxon>Pseudomonadota</taxon>
        <taxon>Betaproteobacteria</taxon>
        <taxon>Burkholderiales</taxon>
        <taxon>Burkholderiaceae</taxon>
        <taxon>Polynucleobacter</taxon>
    </lineage>
</organism>
<feature type="repeat" description="TPR" evidence="1">
    <location>
        <begin position="185"/>
        <end position="218"/>
    </location>
</feature>
<proteinExistence type="predicted"/>
<protein>
    <submittedName>
        <fullName evidence="3">Tetratricopeptide repeat-containing protein</fullName>
    </submittedName>
</protein>
<dbReference type="InterPro" id="IPR011990">
    <property type="entry name" value="TPR-like_helical_dom_sf"/>
</dbReference>
<evidence type="ECO:0000313" key="3">
    <source>
        <dbReference type="EMBL" id="SNX28662.1"/>
    </source>
</evidence>
<reference evidence="4" key="1">
    <citation type="submission" date="2017-08" db="EMBL/GenBank/DDBJ databases">
        <authorList>
            <person name="Varghese N."/>
            <person name="Submissions S."/>
        </authorList>
    </citation>
    <scope>NUCLEOTIDE SEQUENCE [LARGE SCALE GENOMIC DNA]</scope>
    <source>
        <strain evidence="4">AP-Melu-1000-B4</strain>
    </source>
</reference>
<dbReference type="Proteomes" id="UP000218069">
    <property type="component" value="Unassembled WGS sequence"/>
</dbReference>
<gene>
    <name evidence="3" type="ORF">SAMN06295945_1003</name>
</gene>
<keyword evidence="1" id="KW-0802">TPR repeat</keyword>
<evidence type="ECO:0000313" key="4">
    <source>
        <dbReference type="Proteomes" id="UP000218069"/>
    </source>
</evidence>
<dbReference type="InterPro" id="IPR019734">
    <property type="entry name" value="TPR_rpt"/>
</dbReference>
<dbReference type="OrthoDB" id="5294075at2"/>
<accession>A0A240E0D1</accession>
<dbReference type="SUPFAM" id="SSF48452">
    <property type="entry name" value="TPR-like"/>
    <property type="match status" value="1"/>
</dbReference>
<keyword evidence="4" id="KW-1185">Reference proteome</keyword>
<feature type="region of interest" description="Disordered" evidence="2">
    <location>
        <begin position="264"/>
        <end position="304"/>
    </location>
</feature>
<evidence type="ECO:0000256" key="2">
    <source>
        <dbReference type="SAM" id="MobiDB-lite"/>
    </source>
</evidence>
<evidence type="ECO:0000256" key="1">
    <source>
        <dbReference type="PROSITE-ProRule" id="PRU00339"/>
    </source>
</evidence>
<name>A0A240E0D1_9BURK</name>
<sequence>MSQFHTLSSMSDLPFSTRLRAFGITIYAVGACSLILGLSACSTPGQQLANAEIKALNTNGASTQAVPAPYLGSSATNEPPRLTLNQGGYDQFNTELSESVAVPFLSFLIIEPDPVTKNGVPSDIEKLIKAKKYSDAIALIDVNLKKTPGNVQLRYIKARLYIEMREWAPAKKALIEITQQFPELPEPYNNLAALAANQGNWIEARDYLELALKLRPTYAIASANLGEVYIRLGASAYDSAAEWAKLNQRQYANRAKALMAILQPPKNLAAPKDQKPSVSPAQTTNPTTPSESEKNHGDNTPTNQ</sequence>
<feature type="compositionally biased region" description="Polar residues" evidence="2">
    <location>
        <begin position="276"/>
        <end position="290"/>
    </location>
</feature>
<dbReference type="Pfam" id="PF14559">
    <property type="entry name" value="TPR_19"/>
    <property type="match status" value="1"/>
</dbReference>
<dbReference type="SMART" id="SM00028">
    <property type="entry name" value="TPR"/>
    <property type="match status" value="2"/>
</dbReference>
<dbReference type="Gene3D" id="1.25.40.10">
    <property type="entry name" value="Tetratricopeptide repeat domain"/>
    <property type="match status" value="1"/>
</dbReference>